<dbReference type="STRING" id="1231392.OCGS_0466"/>
<gene>
    <name evidence="1" type="ORF">OCGS_0466</name>
</gene>
<keyword evidence="2" id="KW-1185">Reference proteome</keyword>
<protein>
    <submittedName>
        <fullName evidence="1">Uncharacterized protein</fullName>
    </submittedName>
</protein>
<dbReference type="EMBL" id="AMGO01000007">
    <property type="protein sequence ID" value="EKE45376.1"/>
    <property type="molecule type" value="Genomic_DNA"/>
</dbReference>
<reference evidence="1 2" key="1">
    <citation type="journal article" date="2012" name="J. Bacteriol.">
        <title>Draft Genome Sequence of Oceaniovalibus guishaninsula JLT2003T.</title>
        <authorList>
            <person name="Tang K."/>
            <person name="Liu K."/>
            <person name="Jiao N."/>
        </authorList>
    </citation>
    <scope>NUCLEOTIDE SEQUENCE [LARGE SCALE GENOMIC DNA]</scope>
    <source>
        <strain evidence="1 2">JLT2003</strain>
    </source>
</reference>
<dbReference type="OrthoDB" id="6385276at2"/>
<evidence type="ECO:0000313" key="1">
    <source>
        <dbReference type="EMBL" id="EKE45376.1"/>
    </source>
</evidence>
<organism evidence="1 2">
    <name type="scientific">Oceaniovalibus guishaninsula JLT2003</name>
    <dbReference type="NCBI Taxonomy" id="1231392"/>
    <lineage>
        <taxon>Bacteria</taxon>
        <taxon>Pseudomonadati</taxon>
        <taxon>Pseudomonadota</taxon>
        <taxon>Alphaproteobacteria</taxon>
        <taxon>Rhodobacterales</taxon>
        <taxon>Roseobacteraceae</taxon>
        <taxon>Oceaniovalibus</taxon>
    </lineage>
</organism>
<dbReference type="PATRIC" id="fig|1231392.3.peg.469"/>
<comment type="caution">
    <text evidence="1">The sequence shown here is derived from an EMBL/GenBank/DDBJ whole genome shotgun (WGS) entry which is preliminary data.</text>
</comment>
<sequence>MDRSIPLLLIGLVFGGGIGFTVAAANGVTLGGHDHADPAHHAGAASHDHAALLSLPQGPDAPTLDVNLTRDPVAGWNLHMRTANFAFAPQSAGLAHRAGQGHAHVYVNGAKIGRFYGPWVHLDALPDGPVEVAVTLNANDHRALAVNGTPVARRLTIDN</sequence>
<dbReference type="Proteomes" id="UP000006765">
    <property type="component" value="Unassembled WGS sequence"/>
</dbReference>
<name>K2GRU6_9RHOB</name>
<proteinExistence type="predicted"/>
<dbReference type="RefSeq" id="WP_007425619.1">
    <property type="nucleotide sequence ID" value="NZ_AMGO01000007.1"/>
</dbReference>
<accession>K2GRU6</accession>
<dbReference type="eggNOG" id="ENOG5032U84">
    <property type="taxonomic scope" value="Bacteria"/>
</dbReference>
<dbReference type="AlphaFoldDB" id="K2GRU6"/>
<evidence type="ECO:0000313" key="2">
    <source>
        <dbReference type="Proteomes" id="UP000006765"/>
    </source>
</evidence>